<dbReference type="InterPro" id="IPR006553">
    <property type="entry name" value="Leu-rich_rpt_Cys-con_subtyp"/>
</dbReference>
<name>A0A261Y384_9FUNG</name>
<dbReference type="SMART" id="SM00367">
    <property type="entry name" value="LRR_CC"/>
    <property type="match status" value="3"/>
</dbReference>
<dbReference type="GO" id="GO:0019005">
    <property type="term" value="C:SCF ubiquitin ligase complex"/>
    <property type="evidence" value="ECO:0007669"/>
    <property type="project" value="TreeGrafter"/>
</dbReference>
<evidence type="ECO:0008006" key="3">
    <source>
        <dbReference type="Google" id="ProtNLM"/>
    </source>
</evidence>
<evidence type="ECO:0000313" key="2">
    <source>
        <dbReference type="Proteomes" id="UP000242875"/>
    </source>
</evidence>
<protein>
    <recommendedName>
        <fullName evidence="3">F-box domain-containing protein</fullName>
    </recommendedName>
</protein>
<dbReference type="SUPFAM" id="SSF52047">
    <property type="entry name" value="RNI-like"/>
    <property type="match status" value="1"/>
</dbReference>
<evidence type="ECO:0000313" key="1">
    <source>
        <dbReference type="EMBL" id="OZJ05028.1"/>
    </source>
</evidence>
<sequence>MPLVKPLCLEALPPEILLDVATFVTCFQDRLHLCQSSSRIRSVLIGHEPLWYTLSLSPLAESITDAVLSEIFRELSSAPPLQPKRLPVKILDLSGCFKISSLSLQYLERYLPSLRCLQLGVDPAEDDTWQLPKGTRLQLRKIVLGRQRQGLYKDWRSSITSPVFAKTGHDYGYRRRYAMGTLTSSALKSTLVSCGRTLESLTLAGHCLARSALQTIASHCISLRYLDISGCEGQITQGDLQTLFEGIGPHLETLKMTNMSELSDLTSLFLVQHCGKTLRVLHISGGKYAAVTFLTRAVSRLPRLEDLRINQIVSGDVNGLVLALRDSGLFQQLTSLDLSPKLDIYPSNRHASRSAASHTSPSTPSFASGMRMEHALAPCSDQALDMLCRFERLTTLRLVNPAYITSAGVNNMLRHLPQLQVLELRRWQDMQYSDGGLTTISPDNLPDLRECVLYSILIPPSIFADWTDFRHLKLVELWDASNFDHHHLKGLLLSCPTLRQLRIAKTSVIWDDFADILGVDGSTTSFTPSPDAPFPPASHLKHLKYDGEIVLSRLDGRRSDANGNTLFDYWQGSL</sequence>
<dbReference type="Proteomes" id="UP000242875">
    <property type="component" value="Unassembled WGS sequence"/>
</dbReference>
<dbReference type="EMBL" id="MVBO01000024">
    <property type="protein sequence ID" value="OZJ05028.1"/>
    <property type="molecule type" value="Genomic_DNA"/>
</dbReference>
<accession>A0A261Y384</accession>
<dbReference type="PANTHER" id="PTHR13318">
    <property type="entry name" value="PARTNER OF PAIRED, ISOFORM B-RELATED"/>
    <property type="match status" value="1"/>
</dbReference>
<gene>
    <name evidence="1" type="ORF">BZG36_02147</name>
</gene>
<organism evidence="1 2">
    <name type="scientific">Bifiguratus adelaidae</name>
    <dbReference type="NCBI Taxonomy" id="1938954"/>
    <lineage>
        <taxon>Eukaryota</taxon>
        <taxon>Fungi</taxon>
        <taxon>Fungi incertae sedis</taxon>
        <taxon>Mucoromycota</taxon>
        <taxon>Mucoromycotina</taxon>
        <taxon>Endogonomycetes</taxon>
        <taxon>Endogonales</taxon>
        <taxon>Endogonales incertae sedis</taxon>
        <taxon>Bifiguratus</taxon>
    </lineage>
</organism>
<dbReference type="InterPro" id="IPR032675">
    <property type="entry name" value="LRR_dom_sf"/>
</dbReference>
<comment type="caution">
    <text evidence="1">The sequence shown here is derived from an EMBL/GenBank/DDBJ whole genome shotgun (WGS) entry which is preliminary data.</text>
</comment>
<keyword evidence="2" id="KW-1185">Reference proteome</keyword>
<dbReference type="OrthoDB" id="3219396at2759"/>
<dbReference type="GO" id="GO:0031146">
    <property type="term" value="P:SCF-dependent proteasomal ubiquitin-dependent protein catabolic process"/>
    <property type="evidence" value="ECO:0007669"/>
    <property type="project" value="TreeGrafter"/>
</dbReference>
<proteinExistence type="predicted"/>
<dbReference type="Gene3D" id="3.80.10.10">
    <property type="entry name" value="Ribonuclease Inhibitor"/>
    <property type="match status" value="2"/>
</dbReference>
<reference evidence="1 2" key="1">
    <citation type="journal article" date="2017" name="Mycologia">
        <title>Bifiguratus adelaidae, gen. et sp. nov., a new member of Mucoromycotina in endophytic and soil-dwelling habitats.</title>
        <authorList>
            <person name="Torres-Cruz T.J."/>
            <person name="Billingsley Tobias T.L."/>
            <person name="Almatruk M."/>
            <person name="Hesse C."/>
            <person name="Kuske C.R."/>
            <person name="Desiro A."/>
            <person name="Benucci G.M."/>
            <person name="Bonito G."/>
            <person name="Stajich J.E."/>
            <person name="Dunlap C."/>
            <person name="Arnold A.E."/>
            <person name="Porras-Alfaro A."/>
        </authorList>
    </citation>
    <scope>NUCLEOTIDE SEQUENCE [LARGE SCALE GENOMIC DNA]</scope>
    <source>
        <strain evidence="1 2">AZ0501</strain>
    </source>
</reference>
<dbReference type="AlphaFoldDB" id="A0A261Y384"/>